<dbReference type="PANTHER" id="PTHR24258">
    <property type="entry name" value="SERINE PROTEASE-RELATED"/>
    <property type="match status" value="1"/>
</dbReference>
<comment type="caution">
    <text evidence="8">The sequence shown here is derived from an EMBL/GenBank/DDBJ whole genome shotgun (WGS) entry which is preliminary data.</text>
</comment>
<keyword evidence="3" id="KW-1015">Disulfide bond</keyword>
<organism evidence="8 9">
    <name type="scientific">Gryllus longicercus</name>
    <dbReference type="NCBI Taxonomy" id="2509291"/>
    <lineage>
        <taxon>Eukaryota</taxon>
        <taxon>Metazoa</taxon>
        <taxon>Ecdysozoa</taxon>
        <taxon>Arthropoda</taxon>
        <taxon>Hexapoda</taxon>
        <taxon>Insecta</taxon>
        <taxon>Pterygota</taxon>
        <taxon>Neoptera</taxon>
        <taxon>Polyneoptera</taxon>
        <taxon>Orthoptera</taxon>
        <taxon>Ensifera</taxon>
        <taxon>Gryllidea</taxon>
        <taxon>Grylloidea</taxon>
        <taxon>Gryllidae</taxon>
        <taxon>Gryllinae</taxon>
        <taxon>Gryllus</taxon>
    </lineage>
</organism>
<feature type="compositionally biased region" description="Pro residues" evidence="6">
    <location>
        <begin position="207"/>
        <end position="221"/>
    </location>
</feature>
<keyword evidence="2" id="KW-0964">Secreted</keyword>
<dbReference type="PROSITE" id="PS50240">
    <property type="entry name" value="TRYPSIN_DOM"/>
    <property type="match status" value="1"/>
</dbReference>
<dbReference type="InterPro" id="IPR043504">
    <property type="entry name" value="Peptidase_S1_PA_chymotrypsin"/>
</dbReference>
<dbReference type="PRINTS" id="PR00722">
    <property type="entry name" value="CHYMOTRYPSIN"/>
</dbReference>
<evidence type="ECO:0000256" key="4">
    <source>
        <dbReference type="ARBA" id="ARBA00068096"/>
    </source>
</evidence>
<dbReference type="Proteomes" id="UP001378592">
    <property type="component" value="Unassembled WGS sequence"/>
</dbReference>
<dbReference type="AlphaFoldDB" id="A0AAN9V683"/>
<dbReference type="FunFam" id="2.40.10.10:FF:000038">
    <property type="entry name" value="Serine protease"/>
    <property type="match status" value="1"/>
</dbReference>
<dbReference type="Gene3D" id="2.40.10.10">
    <property type="entry name" value="Trypsin-like serine proteases"/>
    <property type="match status" value="2"/>
</dbReference>
<evidence type="ECO:0000313" key="8">
    <source>
        <dbReference type="EMBL" id="KAK7790353.1"/>
    </source>
</evidence>
<dbReference type="InterPro" id="IPR009003">
    <property type="entry name" value="Peptidase_S1_PA"/>
</dbReference>
<accession>A0AAN9V683</accession>
<evidence type="ECO:0000313" key="9">
    <source>
        <dbReference type="Proteomes" id="UP001378592"/>
    </source>
</evidence>
<dbReference type="InterPro" id="IPR018114">
    <property type="entry name" value="TRYPSIN_HIS"/>
</dbReference>
<dbReference type="GO" id="GO:0006508">
    <property type="term" value="P:proteolysis"/>
    <property type="evidence" value="ECO:0007669"/>
    <property type="project" value="InterPro"/>
</dbReference>
<dbReference type="PANTHER" id="PTHR24258:SF129">
    <property type="entry name" value="LP15124P-RELATED"/>
    <property type="match status" value="1"/>
</dbReference>
<evidence type="ECO:0000256" key="5">
    <source>
        <dbReference type="ARBA" id="ARBA00076468"/>
    </source>
</evidence>
<dbReference type="Pfam" id="PF00089">
    <property type="entry name" value="Trypsin"/>
    <property type="match status" value="1"/>
</dbReference>
<dbReference type="GO" id="GO:0005576">
    <property type="term" value="C:extracellular region"/>
    <property type="evidence" value="ECO:0007669"/>
    <property type="project" value="UniProtKB-SubCell"/>
</dbReference>
<dbReference type="InterPro" id="IPR001314">
    <property type="entry name" value="Peptidase_S1A"/>
</dbReference>
<proteinExistence type="predicted"/>
<dbReference type="Pfam" id="PF18322">
    <property type="entry name" value="CLIP_1"/>
    <property type="match status" value="1"/>
</dbReference>
<reference evidence="8 9" key="1">
    <citation type="submission" date="2024-03" db="EMBL/GenBank/DDBJ databases">
        <title>The genome assembly and annotation of the cricket Gryllus longicercus Weissman &amp; Gray.</title>
        <authorList>
            <person name="Szrajer S."/>
            <person name="Gray D."/>
            <person name="Ylla G."/>
        </authorList>
    </citation>
    <scope>NUCLEOTIDE SEQUENCE [LARGE SCALE GENOMIC DNA]</scope>
    <source>
        <strain evidence="8">DAG 2021-001</strain>
        <tissue evidence="8">Whole body minus gut</tissue>
    </source>
</reference>
<evidence type="ECO:0000256" key="6">
    <source>
        <dbReference type="SAM" id="MobiDB-lite"/>
    </source>
</evidence>
<dbReference type="SUPFAM" id="SSF50494">
    <property type="entry name" value="Trypsin-like serine proteases"/>
    <property type="match status" value="1"/>
</dbReference>
<comment type="subcellular location">
    <subcellularLocation>
        <location evidence="1">Secreted</location>
    </subcellularLocation>
</comment>
<dbReference type="InterPro" id="IPR041515">
    <property type="entry name" value="PPAF-2-like_Clip"/>
</dbReference>
<protein>
    <recommendedName>
        <fullName evidence="4">Phenoloxidase-activating factor 2</fullName>
    </recommendedName>
    <alternativeName>
        <fullName evidence="5">Prophenoloxidase-activating factor II</fullName>
    </alternativeName>
</protein>
<dbReference type="SMART" id="SM00020">
    <property type="entry name" value="Tryp_SPc"/>
    <property type="match status" value="1"/>
</dbReference>
<feature type="region of interest" description="Disordered" evidence="6">
    <location>
        <begin position="72"/>
        <end position="98"/>
    </location>
</feature>
<dbReference type="EMBL" id="JAZDUA010000638">
    <property type="protein sequence ID" value="KAK7790353.1"/>
    <property type="molecule type" value="Genomic_DNA"/>
</dbReference>
<dbReference type="PROSITE" id="PS00134">
    <property type="entry name" value="TRYPSIN_HIS"/>
    <property type="match status" value="1"/>
</dbReference>
<dbReference type="InterPro" id="IPR001254">
    <property type="entry name" value="Trypsin_dom"/>
</dbReference>
<dbReference type="CDD" id="cd00190">
    <property type="entry name" value="Tryp_SPc"/>
    <property type="match status" value="1"/>
</dbReference>
<evidence type="ECO:0000256" key="1">
    <source>
        <dbReference type="ARBA" id="ARBA00004613"/>
    </source>
</evidence>
<gene>
    <name evidence="8" type="ORF">R5R35_003853</name>
</gene>
<evidence type="ECO:0000256" key="3">
    <source>
        <dbReference type="ARBA" id="ARBA00023157"/>
    </source>
</evidence>
<name>A0AAN9V683_9ORTH</name>
<keyword evidence="9" id="KW-1185">Reference proteome</keyword>
<feature type="domain" description="Peptidase S1" evidence="7">
    <location>
        <begin position="264"/>
        <end position="517"/>
    </location>
</feature>
<dbReference type="GO" id="GO:0004252">
    <property type="term" value="F:serine-type endopeptidase activity"/>
    <property type="evidence" value="ECO:0007669"/>
    <property type="project" value="InterPro"/>
</dbReference>
<feature type="region of interest" description="Disordered" evidence="6">
    <location>
        <begin position="130"/>
        <end position="155"/>
    </location>
</feature>
<feature type="compositionally biased region" description="Basic and acidic residues" evidence="6">
    <location>
        <begin position="87"/>
        <end position="98"/>
    </location>
</feature>
<sequence length="528" mass="55539">MDGDNRPLHHRRVPLTVVQIGGFAPGASQTTRGASGLPAHGCGGGGGGGGDAAVGGRRAVVVAAAAGGVASVARAAARSRRPPAETAPRRPNDRSPDKPMKMLRLLLAAAVLLVAVAAAQDLGSLVTGQFGKSERGGGENPAFGGQPATAGDEAPVDKEEDCECVPYYQCVNGTIVKNGVGLIDIRRPPDGPCENYLDVCCAPPDRLPAPSKAPPTAPPTSTPSYNGGGSTPGHPGEGTTAGTPVRVREGGCGQRNADGVGFRIVGDENGEAQFGEFPWMVAVLHEEVVGENADEKLNVYKCGGSLIHPQVVLTAGHCVYDSAEGLKVRAGEWDTQTKNEVLPHQDRVVARVAVHPDFKHDSLYNDVALLFLEHPVELAENVDVVCLPQPGHAVEHGNCLASGWGKDVFGKEGRYQVILKRVEVPMVPRGECQARLRKTRLGNYFELHESFVCAGGVPGRDTCKGDGGGPLVCPLAHDASRYQQVGVVAWGIGCGEEAPAVYANVAHEREWIDRTMAANDFDPRYYTY</sequence>
<evidence type="ECO:0000256" key="2">
    <source>
        <dbReference type="ARBA" id="ARBA00022525"/>
    </source>
</evidence>
<evidence type="ECO:0000259" key="7">
    <source>
        <dbReference type="PROSITE" id="PS50240"/>
    </source>
</evidence>
<feature type="region of interest" description="Disordered" evidence="6">
    <location>
        <begin position="207"/>
        <end position="243"/>
    </location>
</feature>